<dbReference type="InterPro" id="IPR000719">
    <property type="entry name" value="Prot_kinase_dom"/>
</dbReference>
<dbReference type="GO" id="GO:0005886">
    <property type="term" value="C:plasma membrane"/>
    <property type="evidence" value="ECO:0007669"/>
    <property type="project" value="UniProtKB-SubCell"/>
</dbReference>
<evidence type="ECO:0000256" key="14">
    <source>
        <dbReference type="ARBA" id="ARBA00023040"/>
    </source>
</evidence>
<keyword evidence="11" id="KW-0418">Kinase</keyword>
<proteinExistence type="predicted"/>
<keyword evidence="4" id="KW-1003">Cell membrane</keyword>
<dbReference type="PROSITE" id="PS00109">
    <property type="entry name" value="PROTEIN_KINASE_TYR"/>
    <property type="match status" value="1"/>
</dbReference>
<dbReference type="FunFam" id="3.40.50.2300:FF:000063">
    <property type="entry name" value="Gamma-aminobutyric acid type B receptor subunit"/>
    <property type="match status" value="1"/>
</dbReference>
<comment type="catalytic activity">
    <reaction evidence="22">
        <text>L-tyrosyl-[protein] + ATP = O-phospho-L-tyrosyl-[protein] + ADP + H(+)</text>
        <dbReference type="Rhea" id="RHEA:10596"/>
        <dbReference type="Rhea" id="RHEA-COMP:10136"/>
        <dbReference type="Rhea" id="RHEA-COMP:20101"/>
        <dbReference type="ChEBI" id="CHEBI:15378"/>
        <dbReference type="ChEBI" id="CHEBI:30616"/>
        <dbReference type="ChEBI" id="CHEBI:46858"/>
        <dbReference type="ChEBI" id="CHEBI:61978"/>
        <dbReference type="ChEBI" id="CHEBI:456216"/>
        <dbReference type="EC" id="2.7.10.1"/>
    </reaction>
</comment>
<evidence type="ECO:0000256" key="20">
    <source>
        <dbReference type="ARBA" id="ARBA00023224"/>
    </source>
</evidence>
<evidence type="ECO:0000256" key="2">
    <source>
        <dbReference type="ARBA" id="ARBA00004651"/>
    </source>
</evidence>
<comment type="caution">
    <text evidence="28">The sequence shown here is derived from an EMBL/GenBank/DDBJ whole genome shotgun (WGS) entry which is preliminary data.</text>
</comment>
<evidence type="ECO:0000256" key="22">
    <source>
        <dbReference type="ARBA" id="ARBA00051243"/>
    </source>
</evidence>
<evidence type="ECO:0000256" key="19">
    <source>
        <dbReference type="ARBA" id="ARBA00023180"/>
    </source>
</evidence>
<dbReference type="GO" id="GO:0007169">
    <property type="term" value="P:cell surface receptor protein tyrosine kinase signaling pathway"/>
    <property type="evidence" value="ECO:0007669"/>
    <property type="project" value="TreeGrafter"/>
</dbReference>
<dbReference type="PRINTS" id="PR00109">
    <property type="entry name" value="TYRKINASE"/>
</dbReference>
<evidence type="ECO:0000256" key="25">
    <source>
        <dbReference type="PROSITE-ProRule" id="PRU10141"/>
    </source>
</evidence>
<sequence>MIHLCHLTVSCVSKQLLYTDSTLLMTAVALEIVLCCYGVISFQYLWRLRMQLHYMLAGLMVVMRAQSRCLNDMPEVTPKRYFNFEGQMLDLRLEVSERITHRLITAIFKLFLQEVLGYPYVTMVEEDDHFNVTHTVQRLSGPLTKLTVPSSMVNLEVWIPPDTNLIEFTNAYQVNDCGTVAPSGRFGWFVPLPLAHLVPGMDHWRIFADESTADLFSMSDRDLSYVQTFTRLNATDNRFYCEEDFCTTGQFTPAYCNTSCAVLLAGHPDDTSFVVQHILEMKLFVRVVWVGPNLKWLADTLTASYVDEKANRSLVLLSYVPSTITMWGNSKFMNVAFPPCETLQSSQSVGCKYELQRLVKLVWSQLEVGAKPAYEAVHKMSFSRDDYSDLVTRYTQQPGAVDKIACEWLLYNKESWMPWIPTSDEKNVLYIGGIFPITDSTYSAKGIVRAAEMALEAVNANDSVLRDYNLKLKVNNGECRAEAVMTTFIYYVLFNMYKKLVGILGPACSDTVEPLAGVTKHFRTVVISYSAEGSSFSDRSKYPYFFRTIGENTQYKFVYLQLFQKLGWEQVAALTEDGQKYTEYISQMQDLFQANGITFVTNRKFPRDREKASMFKYLEELKNKKVRIIIGDMFDDVLRDVMCQAYHLKMTAREGYVWFLPLWLAPSWYDTDYYNVHRSENVPCTAAQMVDAINGHLSLAHAYFASDWELMQENITVGQWRERYKSVCRARNVSESNYAGFAYDAVWTYALALNNLVKENQSLLSDIHSSVSSQRFVELLEATDFHGVSGRIRFQGASRVSDINVVQWLNNRTQVVGAFYPNISTGHQELSGGMLDLNLSAIIWLSADGRRPIDGKELPPRCLLEGLATLLDVTCDVAFVAVNIIGFGLLGIVLIIAFLIVKRRYDKKVQQTQNYMKSLGIDLLAAQNMNNLDKWEMSRDRVVINRKLGEGAFGMVYGGEALFEEKGWVAVAVKTLKVGSTMEEKLDFLSEAEVMKRFDHKNIVKLLGVCTKNEPVYTIMEFMLYGDLKTFLLARRHLVNERNSEESDEISSKKLTMMAIDVARALSYLAELKYVHRDVASRNCLVNASRVVKLGDFGMTRPMYENDYYKFRRKGMLPVRWMAPESLALGIFSPSSDVWSYGVLLYEIMTFGSFPFQGMSNNQVLEHVKNGNTLSIPVGVKPQLEGLIRSCWNFDHKRRPHVSEIVEFLANNPRLISPCLDVPLASVQMDDDTGQLQMQLPNITFRKCSVSMNFTSPATGASCAYLREPLLSSTDPLSTTELSKNMEMNSETEPENMHAVSVL</sequence>
<evidence type="ECO:0000256" key="8">
    <source>
        <dbReference type="ARBA" id="ARBA00022729"/>
    </source>
</evidence>
<dbReference type="GO" id="GO:0043235">
    <property type="term" value="C:receptor complex"/>
    <property type="evidence" value="ECO:0007669"/>
    <property type="project" value="TreeGrafter"/>
</dbReference>
<dbReference type="FunFam" id="1.10.510.10:FF:001227">
    <property type="entry name" value="Tyrosine-protein kinase receptor"/>
    <property type="match status" value="1"/>
</dbReference>
<gene>
    <name evidence="28" type="ORF">Cfor_00984</name>
</gene>
<evidence type="ECO:0000256" key="26">
    <source>
        <dbReference type="SAM" id="Phobius"/>
    </source>
</evidence>
<dbReference type="GO" id="GO:0005524">
    <property type="term" value="F:ATP binding"/>
    <property type="evidence" value="ECO:0007669"/>
    <property type="project" value="UniProtKB-UniRule"/>
</dbReference>
<keyword evidence="12 25" id="KW-0067">ATP-binding</keyword>
<dbReference type="CDD" id="cd00192">
    <property type="entry name" value="PTKc"/>
    <property type="match status" value="1"/>
</dbReference>
<feature type="binding site" evidence="25">
    <location>
        <position position="974"/>
    </location>
    <ligand>
        <name>ATP</name>
        <dbReference type="ChEBI" id="CHEBI:30616"/>
    </ligand>
</feature>
<dbReference type="CDD" id="cd06366">
    <property type="entry name" value="PBP1_GABAb_receptor"/>
    <property type="match status" value="1"/>
</dbReference>
<dbReference type="OrthoDB" id="4062651at2759"/>
<dbReference type="InterPro" id="IPR001828">
    <property type="entry name" value="ANF_lig-bd_rcpt"/>
</dbReference>
<dbReference type="GO" id="GO:0004714">
    <property type="term" value="F:transmembrane receptor protein tyrosine kinase activity"/>
    <property type="evidence" value="ECO:0007669"/>
    <property type="project" value="UniProtKB-EC"/>
</dbReference>
<dbReference type="InterPro" id="IPR008266">
    <property type="entry name" value="Tyr_kinase_AS"/>
</dbReference>
<evidence type="ECO:0000256" key="11">
    <source>
        <dbReference type="ARBA" id="ARBA00022777"/>
    </source>
</evidence>
<dbReference type="PANTHER" id="PTHR24416">
    <property type="entry name" value="TYROSINE-PROTEIN KINASE RECEPTOR"/>
    <property type="match status" value="1"/>
</dbReference>
<evidence type="ECO:0000256" key="7">
    <source>
        <dbReference type="ARBA" id="ARBA00022692"/>
    </source>
</evidence>
<organism evidence="28 29">
    <name type="scientific">Coptotermes formosanus</name>
    <name type="common">Formosan subterranean termite</name>
    <dbReference type="NCBI Taxonomy" id="36987"/>
    <lineage>
        <taxon>Eukaryota</taxon>
        <taxon>Metazoa</taxon>
        <taxon>Ecdysozoa</taxon>
        <taxon>Arthropoda</taxon>
        <taxon>Hexapoda</taxon>
        <taxon>Insecta</taxon>
        <taxon>Pterygota</taxon>
        <taxon>Neoptera</taxon>
        <taxon>Polyneoptera</taxon>
        <taxon>Dictyoptera</taxon>
        <taxon>Blattodea</taxon>
        <taxon>Blattoidea</taxon>
        <taxon>Termitoidae</taxon>
        <taxon>Rhinotermitidae</taxon>
        <taxon>Coptotermes</taxon>
    </lineage>
</organism>
<dbReference type="InterPro" id="IPR011009">
    <property type="entry name" value="Kinase-like_dom_sf"/>
</dbReference>
<dbReference type="PROSITE" id="PS50011">
    <property type="entry name" value="PROTEIN_KINASE_DOM"/>
    <property type="match status" value="1"/>
</dbReference>
<comment type="subcellular location">
    <subcellularLocation>
        <location evidence="2">Cell membrane</location>
        <topology evidence="2">Multi-pass membrane protein</topology>
    </subcellularLocation>
    <subcellularLocation>
        <location evidence="1">Membrane</location>
        <topology evidence="1">Single-pass membrane protein</topology>
    </subcellularLocation>
</comment>
<evidence type="ECO:0000256" key="9">
    <source>
        <dbReference type="ARBA" id="ARBA00022737"/>
    </source>
</evidence>
<feature type="transmembrane region" description="Helical" evidence="26">
    <location>
        <begin position="877"/>
        <end position="901"/>
    </location>
</feature>
<dbReference type="PANTHER" id="PTHR24416:SF489">
    <property type="entry name" value="PROTEIN KINASE DOMAIN-CONTAINING PROTEIN"/>
    <property type="match status" value="1"/>
</dbReference>
<evidence type="ECO:0000256" key="10">
    <source>
        <dbReference type="ARBA" id="ARBA00022741"/>
    </source>
</evidence>
<dbReference type="Gene3D" id="3.30.200.20">
    <property type="entry name" value="Phosphorylase Kinase, domain 1"/>
    <property type="match status" value="1"/>
</dbReference>
<dbReference type="InterPro" id="IPR001245">
    <property type="entry name" value="Ser-Thr/Tyr_kinase_cat_dom"/>
</dbReference>
<keyword evidence="5" id="KW-0597">Phosphoprotein</keyword>
<reference evidence="29" key="1">
    <citation type="submission" date="2020-01" db="EMBL/GenBank/DDBJ databases">
        <title>Draft genome sequence of the Termite Coptotermes fromosanus.</title>
        <authorList>
            <person name="Itakura S."/>
            <person name="Yosikawa Y."/>
            <person name="Umezawa K."/>
        </authorList>
    </citation>
    <scope>NUCLEOTIDE SEQUENCE [LARGE SCALE GENOMIC DNA]</scope>
</reference>
<keyword evidence="9" id="KW-0677">Repeat</keyword>
<dbReference type="InterPro" id="IPR028082">
    <property type="entry name" value="Peripla_BP_I"/>
</dbReference>
<evidence type="ECO:0000256" key="23">
    <source>
        <dbReference type="ARBA" id="ARBA00056965"/>
    </source>
</evidence>
<feature type="domain" description="Protein kinase" evidence="27">
    <location>
        <begin position="942"/>
        <end position="1215"/>
    </location>
</feature>
<keyword evidence="29" id="KW-1185">Reference proteome</keyword>
<dbReference type="PRINTS" id="PR01177">
    <property type="entry name" value="GABAB1RECPTR"/>
</dbReference>
<keyword evidence="20" id="KW-0807">Transducer</keyword>
<evidence type="ECO:0000313" key="29">
    <source>
        <dbReference type="Proteomes" id="UP000502823"/>
    </source>
</evidence>
<keyword evidence="18" id="KW-0675">Receptor</keyword>
<dbReference type="GO" id="GO:0004930">
    <property type="term" value="F:G protein-coupled receptor activity"/>
    <property type="evidence" value="ECO:0007669"/>
    <property type="project" value="UniProtKB-KW"/>
</dbReference>
<dbReference type="EMBL" id="BLKM01000907">
    <property type="protein sequence ID" value="GFG39554.1"/>
    <property type="molecule type" value="Genomic_DNA"/>
</dbReference>
<evidence type="ECO:0000256" key="21">
    <source>
        <dbReference type="ARBA" id="ARBA00023319"/>
    </source>
</evidence>
<dbReference type="PRINTS" id="PR01176">
    <property type="entry name" value="GABABRECEPTR"/>
</dbReference>
<evidence type="ECO:0000256" key="13">
    <source>
        <dbReference type="ARBA" id="ARBA00022989"/>
    </source>
</evidence>
<dbReference type="InterPro" id="IPR020635">
    <property type="entry name" value="Tyr_kinase_cat_dom"/>
</dbReference>
<evidence type="ECO:0000256" key="5">
    <source>
        <dbReference type="ARBA" id="ARBA00022553"/>
    </source>
</evidence>
<keyword evidence="15 26" id="KW-0472">Membrane</keyword>
<dbReference type="PROSITE" id="PS00107">
    <property type="entry name" value="PROTEIN_KINASE_ATP"/>
    <property type="match status" value="1"/>
</dbReference>
<accession>A0A6L2Q5A4</accession>
<evidence type="ECO:0000313" key="28">
    <source>
        <dbReference type="EMBL" id="GFG39554.1"/>
    </source>
</evidence>
<keyword evidence="21" id="KW-0393">Immunoglobulin domain</keyword>
<dbReference type="Proteomes" id="UP000502823">
    <property type="component" value="Unassembled WGS sequence"/>
</dbReference>
<evidence type="ECO:0000256" key="6">
    <source>
        <dbReference type="ARBA" id="ARBA00022679"/>
    </source>
</evidence>
<dbReference type="Gene3D" id="1.10.510.10">
    <property type="entry name" value="Transferase(Phosphotransferase) domain 1"/>
    <property type="match status" value="1"/>
</dbReference>
<evidence type="ECO:0000256" key="17">
    <source>
        <dbReference type="ARBA" id="ARBA00023157"/>
    </source>
</evidence>
<dbReference type="Pfam" id="PF07714">
    <property type="entry name" value="PK_Tyr_Ser-Thr"/>
    <property type="match status" value="1"/>
</dbReference>
<keyword evidence="8" id="KW-0732">Signal</keyword>
<protein>
    <recommendedName>
        <fullName evidence="24">Gamma-aminobutyric acid type B receptor subunit 2</fullName>
        <ecNumber evidence="3">2.7.10.1</ecNumber>
    </recommendedName>
</protein>
<dbReference type="InParanoid" id="A0A6L2Q5A4"/>
<evidence type="ECO:0000256" key="16">
    <source>
        <dbReference type="ARBA" id="ARBA00023137"/>
    </source>
</evidence>
<keyword evidence="10 25" id="KW-0547">Nucleotide-binding</keyword>
<evidence type="ECO:0000256" key="1">
    <source>
        <dbReference type="ARBA" id="ARBA00004167"/>
    </source>
</evidence>
<evidence type="ECO:0000256" key="4">
    <source>
        <dbReference type="ARBA" id="ARBA00022475"/>
    </source>
</evidence>
<evidence type="ECO:0000256" key="18">
    <source>
        <dbReference type="ARBA" id="ARBA00023170"/>
    </source>
</evidence>
<keyword evidence="6" id="KW-0808">Transferase</keyword>
<evidence type="ECO:0000256" key="12">
    <source>
        <dbReference type="ARBA" id="ARBA00022840"/>
    </source>
</evidence>
<dbReference type="SUPFAM" id="SSF53822">
    <property type="entry name" value="Periplasmic binding protein-like I"/>
    <property type="match status" value="1"/>
</dbReference>
<dbReference type="Pfam" id="PF01094">
    <property type="entry name" value="ANF_receptor"/>
    <property type="match status" value="1"/>
</dbReference>
<dbReference type="FunFam" id="3.30.200.20:FF:000593">
    <property type="entry name" value="Predicted protein"/>
    <property type="match status" value="1"/>
</dbReference>
<dbReference type="InterPro" id="IPR050122">
    <property type="entry name" value="RTK"/>
</dbReference>
<keyword evidence="19" id="KW-0325">Glycoprotein</keyword>
<dbReference type="Gene3D" id="3.40.50.2300">
    <property type="match status" value="2"/>
</dbReference>
<dbReference type="SMART" id="SM00219">
    <property type="entry name" value="TyrKc"/>
    <property type="match status" value="1"/>
</dbReference>
<comment type="function">
    <text evidence="23">Receptor for basic fibroblast growth factor.</text>
</comment>
<keyword evidence="7 26" id="KW-0812">Transmembrane</keyword>
<keyword evidence="17" id="KW-1015">Disulfide bond</keyword>
<keyword evidence="16" id="KW-0829">Tyrosine-protein kinase</keyword>
<name>A0A6L2Q5A4_COPFO</name>
<evidence type="ECO:0000256" key="15">
    <source>
        <dbReference type="ARBA" id="ARBA00023136"/>
    </source>
</evidence>
<evidence type="ECO:0000259" key="27">
    <source>
        <dbReference type="PROSITE" id="PS50011"/>
    </source>
</evidence>
<keyword evidence="13 26" id="KW-1133">Transmembrane helix</keyword>
<keyword evidence="14" id="KW-0297">G-protein coupled receptor</keyword>
<feature type="transmembrane region" description="Helical" evidence="26">
    <location>
        <begin position="23"/>
        <end position="46"/>
    </location>
</feature>
<dbReference type="EC" id="2.7.10.1" evidence="3"/>
<dbReference type="SUPFAM" id="SSF56112">
    <property type="entry name" value="Protein kinase-like (PK-like)"/>
    <property type="match status" value="1"/>
</dbReference>
<dbReference type="InterPro" id="IPR017441">
    <property type="entry name" value="Protein_kinase_ATP_BS"/>
</dbReference>
<evidence type="ECO:0000256" key="24">
    <source>
        <dbReference type="ARBA" id="ARBA00073785"/>
    </source>
</evidence>
<evidence type="ECO:0000256" key="3">
    <source>
        <dbReference type="ARBA" id="ARBA00011902"/>
    </source>
</evidence>